<proteinExistence type="predicted"/>
<comment type="caution">
    <text evidence="1">The sequence shown here is derived from an EMBL/GenBank/DDBJ whole genome shotgun (WGS) entry which is preliminary data.</text>
</comment>
<keyword evidence="2" id="KW-1185">Reference proteome</keyword>
<dbReference type="EMBL" id="PVWK01000108">
    <property type="protein sequence ID" value="PSB26376.1"/>
    <property type="molecule type" value="Genomic_DNA"/>
</dbReference>
<evidence type="ECO:0000313" key="2">
    <source>
        <dbReference type="Proteomes" id="UP000239576"/>
    </source>
</evidence>
<accession>A0A2T1E0T9</accession>
<name>A0A2T1E0T9_9CYAN</name>
<gene>
    <name evidence="1" type="ORF">C7B82_19885</name>
</gene>
<dbReference type="AlphaFoldDB" id="A0A2T1E0T9"/>
<reference evidence="1 2" key="2">
    <citation type="submission" date="2018-03" db="EMBL/GenBank/DDBJ databases">
        <title>The ancient ancestry and fast evolution of plastids.</title>
        <authorList>
            <person name="Moore K.R."/>
            <person name="Magnabosco C."/>
            <person name="Momper L."/>
            <person name="Gold D.A."/>
            <person name="Bosak T."/>
            <person name="Fournier G.P."/>
        </authorList>
    </citation>
    <scope>NUCLEOTIDE SEQUENCE [LARGE SCALE GENOMIC DNA]</scope>
    <source>
        <strain evidence="1 2">ULC18</strain>
    </source>
</reference>
<protein>
    <submittedName>
        <fullName evidence="1">Uncharacterized protein</fullName>
    </submittedName>
</protein>
<dbReference type="RefSeq" id="WP_106258024.1">
    <property type="nucleotide sequence ID" value="NZ_CAWNSW010000043.1"/>
</dbReference>
<organism evidence="1 2">
    <name type="scientific">Stenomitos frigidus ULC18</name>
    <dbReference type="NCBI Taxonomy" id="2107698"/>
    <lineage>
        <taxon>Bacteria</taxon>
        <taxon>Bacillati</taxon>
        <taxon>Cyanobacteriota</taxon>
        <taxon>Cyanophyceae</taxon>
        <taxon>Leptolyngbyales</taxon>
        <taxon>Leptolyngbyaceae</taxon>
        <taxon>Stenomitos</taxon>
    </lineage>
</organism>
<reference evidence="2" key="1">
    <citation type="submission" date="2018-02" db="EMBL/GenBank/DDBJ databases">
        <authorList>
            <person name="Moore K."/>
            <person name="Momper L."/>
        </authorList>
    </citation>
    <scope>NUCLEOTIDE SEQUENCE [LARGE SCALE GENOMIC DNA]</scope>
    <source>
        <strain evidence="2">ULC18</strain>
    </source>
</reference>
<dbReference type="OrthoDB" id="528461at2"/>
<evidence type="ECO:0000313" key="1">
    <source>
        <dbReference type="EMBL" id="PSB26376.1"/>
    </source>
</evidence>
<sequence length="248" mass="26650">MCKSNSEVERNVRRSPFPLLKLLKPPMKRLLLCVTGLLALTTSSCALTSLLTVTPKNLIDQTVNCPTDGKAKAERFKVLSTQAWSQGVIVLYSAFCPAANAKTPTLQIFGHKVVQRNGMAWQVSGSGSYGTEKGAAPPPEQLVEYGIGRSPSQADGNAPSSQPYTILYGRVLKPKVVAVEATFDNGKILRDESSNGVFALLSAGATGLCELRVLGADNQILRQEDLAVPKSITRNGQANRCLPMLHQL</sequence>
<dbReference type="Proteomes" id="UP000239576">
    <property type="component" value="Unassembled WGS sequence"/>
</dbReference>